<dbReference type="InterPro" id="IPR019734">
    <property type="entry name" value="TPR_rpt"/>
</dbReference>
<dbReference type="Gene3D" id="1.25.40.10">
    <property type="entry name" value="Tetratricopeptide repeat domain"/>
    <property type="match status" value="1"/>
</dbReference>
<organism evidence="1 2">
    <name type="scientific">Fodinicola feengrottensis</name>
    <dbReference type="NCBI Taxonomy" id="435914"/>
    <lineage>
        <taxon>Bacteria</taxon>
        <taxon>Bacillati</taxon>
        <taxon>Actinomycetota</taxon>
        <taxon>Actinomycetes</taxon>
        <taxon>Mycobacteriales</taxon>
        <taxon>Fodinicola</taxon>
    </lineage>
</organism>
<dbReference type="InterPro" id="IPR011990">
    <property type="entry name" value="TPR-like_helical_dom_sf"/>
</dbReference>
<protein>
    <recommendedName>
        <fullName evidence="3">Tetratricopeptide repeat protein</fullName>
    </recommendedName>
</protein>
<sequence length="905" mass="97479">MSDLGERLERAHLMPAGPAQVAAIEEAVREADAEGLTNLQYRGRLQATVAYHHSAESAKAFDTFSWCLAAYDRGDGDPEYDMNLCWQFKWMVSSLTKFPDVPLDRTYAVLDDMERLYRLAGQSMNPVHQHRELVAEHIGDVATADEQYQLWCAAPRGDVSDCVGCEPTSQLSYLAWRGRDEEAVVLALPVLSGELTCSEQPQDILTELLLPFLRTGRVQEAAQAHRRAYRAIQGNRAKLGTLAQHLEFCVASGNEDRGLELLERHLPWLDEPSTPSAEMRFSAAGAAVLRQAVDAGFAELALGRGDTEITAGALYDELTERALALAAQFDARNGTDEQGNQIRALLAAEQLVERVPLSGAVRQAAPSVVPAAPPTPDLPASAQELADLAERAGVLWNFVEAEAIWARFDEVCPEPSPALLGRRLNARAGMESRREPEAAERTWLASIEAFAAAGDEVGRQLAVGRLALLRCHLGQAEEGFAELTASVARIDELGDPKQRTRAHLRLLTGLQAIHRPDDFPAELAEIQRLAEAADDVPLAAQAAMDSAEVTGERASAERAVELFRSLGPSNVLCEALILAARLRASDGDLEGAYALLPDALTATEQAIRGRAWHLRGQLAMDLEREAEAYESLVGAVAALATADQPVPAAFARVDLASACLVTSRPDELADAAEDALPVLAEIGADGELARAKFLLARAYRDLGQPEQALELLDQVADFCATERNQGGLGQMREGAAEILDELDRDAEAAQRFADAAAAYGAADMVLEQLGCLRRTALSWLWAAEAERAVGALNGAEQLASVIPDTEPPAVWALAMLGYDAARILANTGSAPEALVRVTPAAERFRQLGKTIEAAVADVLRGRLLLDMGRHLEAQRVLTAALKTVPAEADGPRGELTELLSRVVVS</sequence>
<accession>A0ABN2ILN4</accession>
<comment type="caution">
    <text evidence="1">The sequence shown here is derived from an EMBL/GenBank/DDBJ whole genome shotgun (WGS) entry which is preliminary data.</text>
</comment>
<evidence type="ECO:0008006" key="3">
    <source>
        <dbReference type="Google" id="ProtNLM"/>
    </source>
</evidence>
<dbReference type="Proteomes" id="UP001500618">
    <property type="component" value="Unassembled WGS sequence"/>
</dbReference>
<dbReference type="EMBL" id="BAAANY010000031">
    <property type="protein sequence ID" value="GAA1707525.1"/>
    <property type="molecule type" value="Genomic_DNA"/>
</dbReference>
<dbReference type="Pfam" id="PF13181">
    <property type="entry name" value="TPR_8"/>
    <property type="match status" value="1"/>
</dbReference>
<gene>
    <name evidence="1" type="ORF">GCM10009765_66230</name>
</gene>
<evidence type="ECO:0000313" key="1">
    <source>
        <dbReference type="EMBL" id="GAA1707525.1"/>
    </source>
</evidence>
<keyword evidence="2" id="KW-1185">Reference proteome</keyword>
<dbReference type="RefSeq" id="WP_344314138.1">
    <property type="nucleotide sequence ID" value="NZ_BAAANY010000031.1"/>
</dbReference>
<name>A0ABN2ILN4_9ACTN</name>
<reference evidence="1 2" key="1">
    <citation type="journal article" date="2019" name="Int. J. Syst. Evol. Microbiol.">
        <title>The Global Catalogue of Microorganisms (GCM) 10K type strain sequencing project: providing services to taxonomists for standard genome sequencing and annotation.</title>
        <authorList>
            <consortium name="The Broad Institute Genomics Platform"/>
            <consortium name="The Broad Institute Genome Sequencing Center for Infectious Disease"/>
            <person name="Wu L."/>
            <person name="Ma J."/>
        </authorList>
    </citation>
    <scope>NUCLEOTIDE SEQUENCE [LARGE SCALE GENOMIC DNA]</scope>
    <source>
        <strain evidence="1 2">JCM 14718</strain>
    </source>
</reference>
<evidence type="ECO:0000313" key="2">
    <source>
        <dbReference type="Proteomes" id="UP001500618"/>
    </source>
</evidence>
<dbReference type="SUPFAM" id="SSF48452">
    <property type="entry name" value="TPR-like"/>
    <property type="match status" value="1"/>
</dbReference>
<proteinExistence type="predicted"/>